<gene>
    <name evidence="2" type="ORF">SAMN04488047_14130</name>
</gene>
<keyword evidence="1" id="KW-1133">Transmembrane helix</keyword>
<feature type="transmembrane region" description="Helical" evidence="1">
    <location>
        <begin position="82"/>
        <end position="103"/>
    </location>
</feature>
<evidence type="ECO:0000256" key="1">
    <source>
        <dbReference type="SAM" id="Phobius"/>
    </source>
</evidence>
<feature type="transmembrane region" description="Helical" evidence="1">
    <location>
        <begin position="20"/>
        <end position="38"/>
    </location>
</feature>
<accession>A0A1I5W8L4</accession>
<evidence type="ECO:0000313" key="2">
    <source>
        <dbReference type="EMBL" id="SFQ15937.1"/>
    </source>
</evidence>
<evidence type="ECO:0000313" key="3">
    <source>
        <dbReference type="Proteomes" id="UP000199356"/>
    </source>
</evidence>
<keyword evidence="3" id="KW-1185">Reference proteome</keyword>
<sequence>MPPVELPKHNRTDGMTGDTSLILTVGVAVLLAAVHVFSPHLRFLDRRPRSIWLSIAGGVSVAYVFVHLLPELAHLQREHGEAAPIEGLLYLFALVGLVVFYGLERMAKAMAGGRTRASPPGAFWLHLGSFALYNVLIGYLLDEQAREEGTAGMILYGVAMGLHFVVNDRDGVVAVLPRRHRDVPRSCC</sequence>
<feature type="transmembrane region" description="Helical" evidence="1">
    <location>
        <begin position="123"/>
        <end position="141"/>
    </location>
</feature>
<dbReference type="AlphaFoldDB" id="A0A1I5W8L4"/>
<feature type="transmembrane region" description="Helical" evidence="1">
    <location>
        <begin position="153"/>
        <end position="176"/>
    </location>
</feature>
<proteinExistence type="predicted"/>
<name>A0A1I5W8L4_9RHOB</name>
<reference evidence="2 3" key="1">
    <citation type="submission" date="2016-10" db="EMBL/GenBank/DDBJ databases">
        <authorList>
            <person name="de Groot N.N."/>
        </authorList>
    </citation>
    <scope>NUCLEOTIDE SEQUENCE [LARGE SCALE GENOMIC DNA]</scope>
    <source>
        <strain evidence="2 3">DSM 19547</strain>
    </source>
</reference>
<feature type="transmembrane region" description="Helical" evidence="1">
    <location>
        <begin position="50"/>
        <end position="70"/>
    </location>
</feature>
<protein>
    <submittedName>
        <fullName evidence="2">Uncharacterized protein</fullName>
    </submittedName>
</protein>
<organism evidence="2 3">
    <name type="scientific">Tranquillimonas alkanivorans</name>
    <dbReference type="NCBI Taxonomy" id="441119"/>
    <lineage>
        <taxon>Bacteria</taxon>
        <taxon>Pseudomonadati</taxon>
        <taxon>Pseudomonadota</taxon>
        <taxon>Alphaproteobacteria</taxon>
        <taxon>Rhodobacterales</taxon>
        <taxon>Roseobacteraceae</taxon>
        <taxon>Tranquillimonas</taxon>
    </lineage>
</organism>
<dbReference type="EMBL" id="FOXA01000041">
    <property type="protein sequence ID" value="SFQ15937.1"/>
    <property type="molecule type" value="Genomic_DNA"/>
</dbReference>
<keyword evidence="1" id="KW-0812">Transmembrane</keyword>
<keyword evidence="1" id="KW-0472">Membrane</keyword>
<dbReference type="STRING" id="441119.SAMN04488047_14130"/>
<dbReference type="Proteomes" id="UP000199356">
    <property type="component" value="Unassembled WGS sequence"/>
</dbReference>